<reference evidence="1" key="1">
    <citation type="submission" date="2020-07" db="EMBL/GenBank/DDBJ databases">
        <title>Multicomponent nature underlies the extraordinary mechanical properties of spider dragline silk.</title>
        <authorList>
            <person name="Kono N."/>
            <person name="Nakamura H."/>
            <person name="Mori M."/>
            <person name="Yoshida Y."/>
            <person name="Ohtoshi R."/>
            <person name="Malay A.D."/>
            <person name="Moran D.A.P."/>
            <person name="Tomita M."/>
            <person name="Numata K."/>
            <person name="Arakawa K."/>
        </authorList>
    </citation>
    <scope>NUCLEOTIDE SEQUENCE</scope>
</reference>
<protein>
    <submittedName>
        <fullName evidence="1">Uncharacterized protein</fullName>
    </submittedName>
</protein>
<name>A0A8X6LYJ9_TRICU</name>
<organism evidence="1 2">
    <name type="scientific">Trichonephila clavata</name>
    <name type="common">Joro spider</name>
    <name type="synonym">Nephila clavata</name>
    <dbReference type="NCBI Taxonomy" id="2740835"/>
    <lineage>
        <taxon>Eukaryota</taxon>
        <taxon>Metazoa</taxon>
        <taxon>Ecdysozoa</taxon>
        <taxon>Arthropoda</taxon>
        <taxon>Chelicerata</taxon>
        <taxon>Arachnida</taxon>
        <taxon>Araneae</taxon>
        <taxon>Araneomorphae</taxon>
        <taxon>Entelegynae</taxon>
        <taxon>Araneoidea</taxon>
        <taxon>Nephilidae</taxon>
        <taxon>Trichonephila</taxon>
    </lineage>
</organism>
<sequence>MRLPGSEFWHGIQSNFLLFIPTIEEGKHQSRLKEDNWRKERTEKIELMSLLGHFLMTQNSPVDSWSWYRISEPEMDRQER</sequence>
<accession>A0A8X6LYJ9</accession>
<dbReference type="Proteomes" id="UP000887116">
    <property type="component" value="Unassembled WGS sequence"/>
</dbReference>
<keyword evidence="2" id="KW-1185">Reference proteome</keyword>
<evidence type="ECO:0000313" key="1">
    <source>
        <dbReference type="EMBL" id="GFR27626.1"/>
    </source>
</evidence>
<dbReference type="AlphaFoldDB" id="A0A8X6LYJ9"/>
<dbReference type="EMBL" id="BMAO01018989">
    <property type="protein sequence ID" value="GFR27626.1"/>
    <property type="molecule type" value="Genomic_DNA"/>
</dbReference>
<comment type="caution">
    <text evidence="1">The sequence shown here is derived from an EMBL/GenBank/DDBJ whole genome shotgun (WGS) entry which is preliminary data.</text>
</comment>
<evidence type="ECO:0000313" key="2">
    <source>
        <dbReference type="Proteomes" id="UP000887116"/>
    </source>
</evidence>
<gene>
    <name evidence="1" type="ORF">TNCT_18041</name>
</gene>
<proteinExistence type="predicted"/>